<feature type="transmembrane region" description="Helical" evidence="5">
    <location>
        <begin position="99"/>
        <end position="118"/>
    </location>
</feature>
<feature type="transmembrane region" description="Helical" evidence="5">
    <location>
        <begin position="207"/>
        <end position="229"/>
    </location>
</feature>
<protein>
    <submittedName>
        <fullName evidence="8">Threonine/homoserine efflux transporter RhtA</fullName>
    </submittedName>
</protein>
<evidence type="ECO:0000256" key="5">
    <source>
        <dbReference type="SAM" id="Phobius"/>
    </source>
</evidence>
<dbReference type="InterPro" id="IPR050638">
    <property type="entry name" value="AA-Vitamin_Transporters"/>
</dbReference>
<dbReference type="OrthoDB" id="321830at2"/>
<organism evidence="8 9">
    <name type="scientific">Desulfuromonas soudanensis</name>
    <dbReference type="NCBI Taxonomy" id="1603606"/>
    <lineage>
        <taxon>Bacteria</taxon>
        <taxon>Pseudomonadati</taxon>
        <taxon>Thermodesulfobacteriota</taxon>
        <taxon>Desulfuromonadia</taxon>
        <taxon>Desulfuromonadales</taxon>
        <taxon>Desulfuromonadaceae</taxon>
        <taxon>Desulfuromonas</taxon>
    </lineage>
</organism>
<evidence type="ECO:0000313" key="9">
    <source>
        <dbReference type="Proteomes" id="UP000057158"/>
    </source>
</evidence>
<keyword evidence="4 5" id="KW-0472">Membrane</keyword>
<keyword evidence="2 5" id="KW-0812">Transmembrane</keyword>
<feature type="transmembrane region" description="Helical" evidence="5">
    <location>
        <begin position="41"/>
        <end position="61"/>
    </location>
</feature>
<evidence type="ECO:0000259" key="7">
    <source>
        <dbReference type="Pfam" id="PF00892"/>
    </source>
</evidence>
<evidence type="ECO:0000256" key="3">
    <source>
        <dbReference type="ARBA" id="ARBA00022989"/>
    </source>
</evidence>
<feature type="chain" id="PRO_5005792032" evidence="6">
    <location>
        <begin position="26"/>
        <end position="300"/>
    </location>
</feature>
<dbReference type="InterPro" id="IPR000620">
    <property type="entry name" value="EamA_dom"/>
</dbReference>
<dbReference type="PANTHER" id="PTHR32322">
    <property type="entry name" value="INNER MEMBRANE TRANSPORTER"/>
    <property type="match status" value="1"/>
</dbReference>
<dbReference type="GO" id="GO:0016020">
    <property type="term" value="C:membrane"/>
    <property type="evidence" value="ECO:0007669"/>
    <property type="project" value="UniProtKB-SubCell"/>
</dbReference>
<proteinExistence type="predicted"/>
<dbReference type="STRING" id="1603606.DSOUD_1522"/>
<evidence type="ECO:0000256" key="2">
    <source>
        <dbReference type="ARBA" id="ARBA00022692"/>
    </source>
</evidence>
<feature type="transmembrane region" description="Helical" evidence="5">
    <location>
        <begin position="73"/>
        <end position="93"/>
    </location>
</feature>
<dbReference type="PATRIC" id="fig|1603606.3.peg.1655"/>
<dbReference type="PANTHER" id="PTHR32322:SF9">
    <property type="entry name" value="AMINO-ACID METABOLITE EFFLUX PUMP-RELATED"/>
    <property type="match status" value="1"/>
</dbReference>
<evidence type="ECO:0000256" key="6">
    <source>
        <dbReference type="SAM" id="SignalP"/>
    </source>
</evidence>
<feature type="domain" description="EamA" evidence="7">
    <location>
        <begin position="153"/>
        <end position="282"/>
    </location>
</feature>
<keyword evidence="6" id="KW-0732">Signal</keyword>
<dbReference type="Pfam" id="PF00892">
    <property type="entry name" value="EamA"/>
    <property type="match status" value="1"/>
</dbReference>
<feature type="transmembrane region" description="Helical" evidence="5">
    <location>
        <begin position="130"/>
        <end position="147"/>
    </location>
</feature>
<dbReference type="Proteomes" id="UP000057158">
    <property type="component" value="Chromosome"/>
</dbReference>
<dbReference type="InterPro" id="IPR037185">
    <property type="entry name" value="EmrE-like"/>
</dbReference>
<dbReference type="RefSeq" id="WP_053550421.1">
    <property type="nucleotide sequence ID" value="NZ_CP010802.1"/>
</dbReference>
<comment type="subcellular location">
    <subcellularLocation>
        <location evidence="1">Membrane</location>
        <topology evidence="1">Multi-pass membrane protein</topology>
    </subcellularLocation>
</comment>
<accession>A0A0M4D236</accession>
<evidence type="ECO:0000256" key="4">
    <source>
        <dbReference type="ARBA" id="ARBA00023136"/>
    </source>
</evidence>
<keyword evidence="3 5" id="KW-1133">Transmembrane helix</keyword>
<evidence type="ECO:0000313" key="8">
    <source>
        <dbReference type="EMBL" id="ALC16301.1"/>
    </source>
</evidence>
<dbReference type="SUPFAM" id="SSF103481">
    <property type="entry name" value="Multidrug resistance efflux transporter EmrE"/>
    <property type="match status" value="2"/>
</dbReference>
<evidence type="ECO:0000256" key="1">
    <source>
        <dbReference type="ARBA" id="ARBA00004141"/>
    </source>
</evidence>
<dbReference type="AlphaFoldDB" id="A0A0M4D236"/>
<keyword evidence="9" id="KW-1185">Reference proteome</keyword>
<dbReference type="KEGG" id="des:DSOUD_1522"/>
<feature type="transmembrane region" description="Helical" evidence="5">
    <location>
        <begin position="241"/>
        <end position="260"/>
    </location>
</feature>
<feature type="signal peptide" evidence="6">
    <location>
        <begin position="1"/>
        <end position="25"/>
    </location>
</feature>
<name>A0A0M4D236_9BACT</name>
<reference evidence="8 9" key="1">
    <citation type="submission" date="2015-07" db="EMBL/GenBank/DDBJ databases">
        <title>Isolation and Genomic Characterization of a Novel Halophilic Metal-Reducing Deltaproteobacterium from the Deep Subsurface.</title>
        <authorList>
            <person name="Badalamenti J.P."/>
            <person name="Summers Z.M."/>
            <person name="Gralnick J.A."/>
            <person name="Bond D.R."/>
        </authorList>
    </citation>
    <scope>NUCLEOTIDE SEQUENCE [LARGE SCALE GENOMIC DNA]</scope>
    <source>
        <strain evidence="8 9">WTL</strain>
    </source>
</reference>
<gene>
    <name evidence="8" type="ORF">DSOUD_1522</name>
</gene>
<dbReference type="EMBL" id="CP010802">
    <property type="protein sequence ID" value="ALC16301.1"/>
    <property type="molecule type" value="Genomic_DNA"/>
</dbReference>
<sequence length="300" mass="30808">MKSSTNKISRLTIASSAAFALAAFAANSILCRLALTDGSIDAASFTAIRLVSGALVLTLLLKSPPFNKPAKSRGSWFSAAVLFIYAAAFSFAYNTLGTGTGALILFGAVQLTMLIAALLCGERFRGGESLGFLAALAGLVYLVFPGITAPSLTGSLLMTGAGIAWGIYSLQGRGSAAPLADTAGNFTRSLPFVAALSFFFLREIHVTFTGALLAVLSGGLASGMGYALWYAALQGMTSIRASIVQLSVPVLAALGGVLFLSEVITLRLIVATVAILGGVGLALAGRGSDPRYQRGIDHES</sequence>
<feature type="transmembrane region" description="Helical" evidence="5">
    <location>
        <begin position="266"/>
        <end position="284"/>
    </location>
</feature>